<protein>
    <recommendedName>
        <fullName evidence="6">Pentatricopeptide repeat-containing protein</fullName>
    </recommendedName>
</protein>
<keyword evidence="2" id="KW-0677">Repeat</keyword>
<accession>A0A822ZCK9</accession>
<comment type="similarity">
    <text evidence="1">Belongs to the PPR family. P subfamily.</text>
</comment>
<dbReference type="EMBL" id="DUZY01000006">
    <property type="protein sequence ID" value="DAD42273.1"/>
    <property type="molecule type" value="Genomic_DNA"/>
</dbReference>
<evidence type="ECO:0008006" key="6">
    <source>
        <dbReference type="Google" id="ProtNLM"/>
    </source>
</evidence>
<evidence type="ECO:0000256" key="3">
    <source>
        <dbReference type="PROSITE-ProRule" id="PRU00708"/>
    </source>
</evidence>
<dbReference type="PROSITE" id="PS51375">
    <property type="entry name" value="PPR"/>
    <property type="match status" value="1"/>
</dbReference>
<evidence type="ECO:0000256" key="1">
    <source>
        <dbReference type="ARBA" id="ARBA00007626"/>
    </source>
</evidence>
<proteinExistence type="inferred from homology"/>
<feature type="repeat" description="PPR" evidence="3">
    <location>
        <begin position="185"/>
        <end position="213"/>
    </location>
</feature>
<dbReference type="InterPro" id="IPR002885">
    <property type="entry name" value="PPR_rpt"/>
</dbReference>
<evidence type="ECO:0000313" key="4">
    <source>
        <dbReference type="EMBL" id="DAD42273.1"/>
    </source>
</evidence>
<evidence type="ECO:0000256" key="2">
    <source>
        <dbReference type="ARBA" id="ARBA00022737"/>
    </source>
</evidence>
<dbReference type="PANTHER" id="PTHR47447:SF17">
    <property type="entry name" value="OS12G0638900 PROTEIN"/>
    <property type="match status" value="1"/>
</dbReference>
<name>A0A822ZCK9_NELNU</name>
<gene>
    <name evidence="4" type="ORF">HUJ06_000503</name>
</gene>
<dbReference type="AlphaFoldDB" id="A0A822ZCK9"/>
<evidence type="ECO:0000313" key="5">
    <source>
        <dbReference type="Proteomes" id="UP000607653"/>
    </source>
</evidence>
<dbReference type="Proteomes" id="UP000607653">
    <property type="component" value="Unassembled WGS sequence"/>
</dbReference>
<dbReference type="Pfam" id="PF01535">
    <property type="entry name" value="PPR"/>
    <property type="match status" value="1"/>
</dbReference>
<organism evidence="4 5">
    <name type="scientific">Nelumbo nucifera</name>
    <name type="common">Sacred lotus</name>
    <dbReference type="NCBI Taxonomy" id="4432"/>
    <lineage>
        <taxon>Eukaryota</taxon>
        <taxon>Viridiplantae</taxon>
        <taxon>Streptophyta</taxon>
        <taxon>Embryophyta</taxon>
        <taxon>Tracheophyta</taxon>
        <taxon>Spermatophyta</taxon>
        <taxon>Magnoliopsida</taxon>
        <taxon>Proteales</taxon>
        <taxon>Nelumbonaceae</taxon>
        <taxon>Nelumbo</taxon>
    </lineage>
</organism>
<comment type="caution">
    <text evidence="4">The sequence shown here is derived from an EMBL/GenBank/DDBJ whole genome shotgun (WGS) entry which is preliminary data.</text>
</comment>
<dbReference type="Gene3D" id="1.25.40.10">
    <property type="entry name" value="Tetratricopeptide repeat domain"/>
    <property type="match status" value="1"/>
</dbReference>
<reference evidence="4 5" key="1">
    <citation type="journal article" date="2020" name="Mol. Biol. Evol.">
        <title>Distinct Expression and Methylation Patterns for Genes with Different Fates following a Single Whole-Genome Duplication in Flowering Plants.</title>
        <authorList>
            <person name="Shi T."/>
            <person name="Rahmani R.S."/>
            <person name="Gugger P.F."/>
            <person name="Wang M."/>
            <person name="Li H."/>
            <person name="Zhang Y."/>
            <person name="Li Z."/>
            <person name="Wang Q."/>
            <person name="Van de Peer Y."/>
            <person name="Marchal K."/>
            <person name="Chen J."/>
        </authorList>
    </citation>
    <scope>NUCLEOTIDE SEQUENCE [LARGE SCALE GENOMIC DNA]</scope>
    <source>
        <tissue evidence="4">Leaf</tissue>
    </source>
</reference>
<dbReference type="InterPro" id="IPR011990">
    <property type="entry name" value="TPR-like_helical_dom_sf"/>
</dbReference>
<keyword evidence="5" id="KW-1185">Reference proteome</keyword>
<sequence length="213" mass="24700">MELCYVRISDGNLRCTGQTESKPTVLNHCASIGRRKTGNLKVLKCGFIGNWKKHRKNKVSFCVFVMGASCGMRVKEKPEKWFSSDKVIEVLKTMFDPDQALVFFKTAQQPNLVHTTESCNYMLEFLRIHGKMEEMAVMFDLMQKQIIKRNLETYLTIFEALYIRGGIQQAPCALEQMRKVGFFFNAFSYNGLIHLLLRSGFRREALVVYRRMV</sequence>
<dbReference type="PANTHER" id="PTHR47447">
    <property type="entry name" value="OS03G0856100 PROTEIN"/>
    <property type="match status" value="1"/>
</dbReference>